<evidence type="ECO:0000313" key="2">
    <source>
        <dbReference type="EMBL" id="OEU20265.1"/>
    </source>
</evidence>
<dbReference type="KEGG" id="fcy:FRACYDRAFT_182542"/>
<evidence type="ECO:0000256" key="1">
    <source>
        <dbReference type="ARBA" id="ARBA00022729"/>
    </source>
</evidence>
<accession>A0A1E7FQ87</accession>
<dbReference type="EMBL" id="KV784355">
    <property type="protein sequence ID" value="OEU20265.1"/>
    <property type="molecule type" value="Genomic_DNA"/>
</dbReference>
<name>A0A1E7FQ87_9STRA</name>
<proteinExistence type="predicted"/>
<organism evidence="2 3">
    <name type="scientific">Fragilariopsis cylindrus CCMP1102</name>
    <dbReference type="NCBI Taxonomy" id="635003"/>
    <lineage>
        <taxon>Eukaryota</taxon>
        <taxon>Sar</taxon>
        <taxon>Stramenopiles</taxon>
        <taxon>Ochrophyta</taxon>
        <taxon>Bacillariophyta</taxon>
        <taxon>Bacillariophyceae</taxon>
        <taxon>Bacillariophycidae</taxon>
        <taxon>Bacillariales</taxon>
        <taxon>Bacillariaceae</taxon>
        <taxon>Fragilariopsis</taxon>
    </lineage>
</organism>
<dbReference type="Gene3D" id="3.80.10.10">
    <property type="entry name" value="Ribonuclease Inhibitor"/>
    <property type="match status" value="2"/>
</dbReference>
<dbReference type="InterPro" id="IPR001611">
    <property type="entry name" value="Leu-rich_rpt"/>
</dbReference>
<dbReference type="PANTHER" id="PTHR47988">
    <property type="entry name" value="SOMATIC EMBRYOGENESIS RECEPTOR KINASE 1"/>
    <property type="match status" value="1"/>
</dbReference>
<keyword evidence="1" id="KW-0732">Signal</keyword>
<evidence type="ECO:0000313" key="3">
    <source>
        <dbReference type="Proteomes" id="UP000095751"/>
    </source>
</evidence>
<dbReference type="SUPFAM" id="SSF52058">
    <property type="entry name" value="L domain-like"/>
    <property type="match status" value="1"/>
</dbReference>
<reference evidence="2 3" key="1">
    <citation type="submission" date="2016-09" db="EMBL/GenBank/DDBJ databases">
        <title>Extensive genetic diversity and differential bi-allelic expression allows diatom success in the polar Southern Ocean.</title>
        <authorList>
            <consortium name="DOE Joint Genome Institute"/>
            <person name="Mock T."/>
            <person name="Otillar R.P."/>
            <person name="Strauss J."/>
            <person name="Dupont C."/>
            <person name="Frickenhaus S."/>
            <person name="Maumus F."/>
            <person name="Mcmullan M."/>
            <person name="Sanges R."/>
            <person name="Schmutz J."/>
            <person name="Toseland A."/>
            <person name="Valas R."/>
            <person name="Veluchamy A."/>
            <person name="Ward B.J."/>
            <person name="Allen A."/>
            <person name="Barry K."/>
            <person name="Falciatore A."/>
            <person name="Ferrante M."/>
            <person name="Fortunato A.E."/>
            <person name="Gloeckner G."/>
            <person name="Gruber A."/>
            <person name="Hipkin R."/>
            <person name="Janech M."/>
            <person name="Kroth P."/>
            <person name="Leese F."/>
            <person name="Lindquist E."/>
            <person name="Lyon B.R."/>
            <person name="Martin J."/>
            <person name="Mayer C."/>
            <person name="Parker M."/>
            <person name="Quesneville H."/>
            <person name="Raymond J."/>
            <person name="Uhlig C."/>
            <person name="Valentin K.U."/>
            <person name="Worden A.Z."/>
            <person name="Armbrust E.V."/>
            <person name="Bowler C."/>
            <person name="Green B."/>
            <person name="Moulton V."/>
            <person name="Van Oosterhout C."/>
            <person name="Grigoriev I."/>
        </authorList>
    </citation>
    <scope>NUCLEOTIDE SEQUENCE [LARGE SCALE GENOMIC DNA]</scope>
    <source>
        <strain evidence="2 3">CCMP1102</strain>
    </source>
</reference>
<sequence length="227" mass="25811">MERDAAIDVDADFNHYTKSYTVGVKHLNECDWEGITCNGNTTMVEEISFGYSNLTGTIAPEIKLIKDLQILDLSNNAISGPIPESMYSIKEYLNLYSNQLTGTIPNNLRFRKTIFADFGRNQFTGTLPDDIGSRWISIRFLYMDHNKFTGTIPYSYPSTGNARLEYLALNHNQLTGWVPDDWGDNRKLRKCILSCFIFQRGLTLLYCTTDEIDIDSSNLSGLLVIKF</sequence>
<protein>
    <submittedName>
        <fullName evidence="2">L domain-like protein</fullName>
    </submittedName>
</protein>
<dbReference type="OrthoDB" id="46376at2759"/>
<gene>
    <name evidence="2" type="ORF">FRACYDRAFT_182542</name>
</gene>
<dbReference type="Proteomes" id="UP000095751">
    <property type="component" value="Unassembled WGS sequence"/>
</dbReference>
<dbReference type="InParanoid" id="A0A1E7FQ87"/>
<dbReference type="AlphaFoldDB" id="A0A1E7FQ87"/>
<dbReference type="Pfam" id="PF00560">
    <property type="entry name" value="LRR_1"/>
    <property type="match status" value="4"/>
</dbReference>
<dbReference type="InterPro" id="IPR032675">
    <property type="entry name" value="LRR_dom_sf"/>
</dbReference>
<keyword evidence="3" id="KW-1185">Reference proteome</keyword>